<reference evidence="1" key="1">
    <citation type="submission" date="2021-06" db="EMBL/GenBank/DDBJ databases">
        <authorList>
            <person name="Kallberg Y."/>
            <person name="Tangrot J."/>
            <person name="Rosling A."/>
        </authorList>
    </citation>
    <scope>NUCLEOTIDE SEQUENCE</scope>
    <source>
        <strain evidence="1">MA461A</strain>
    </source>
</reference>
<gene>
    <name evidence="1" type="ORF">RPERSI_LOCUS22527</name>
</gene>
<dbReference type="EMBL" id="CAJVQC010068363">
    <property type="protein sequence ID" value="CAG8808052.1"/>
    <property type="molecule type" value="Genomic_DNA"/>
</dbReference>
<evidence type="ECO:0000313" key="2">
    <source>
        <dbReference type="Proteomes" id="UP000789920"/>
    </source>
</evidence>
<accession>A0ACA9RT91</accession>
<name>A0ACA9RT91_9GLOM</name>
<organism evidence="1 2">
    <name type="scientific">Racocetra persica</name>
    <dbReference type="NCBI Taxonomy" id="160502"/>
    <lineage>
        <taxon>Eukaryota</taxon>
        <taxon>Fungi</taxon>
        <taxon>Fungi incertae sedis</taxon>
        <taxon>Mucoromycota</taxon>
        <taxon>Glomeromycotina</taxon>
        <taxon>Glomeromycetes</taxon>
        <taxon>Diversisporales</taxon>
        <taxon>Gigasporaceae</taxon>
        <taxon>Racocetra</taxon>
    </lineage>
</organism>
<comment type="caution">
    <text evidence="1">The sequence shown here is derived from an EMBL/GenBank/DDBJ whole genome shotgun (WGS) entry which is preliminary data.</text>
</comment>
<feature type="non-terminal residue" evidence="1">
    <location>
        <position position="1"/>
    </location>
</feature>
<dbReference type="Proteomes" id="UP000789920">
    <property type="component" value="Unassembled WGS sequence"/>
</dbReference>
<evidence type="ECO:0000313" key="1">
    <source>
        <dbReference type="EMBL" id="CAG8808052.1"/>
    </source>
</evidence>
<protein>
    <submittedName>
        <fullName evidence="1">10487_t:CDS:1</fullName>
    </submittedName>
</protein>
<sequence length="225" mass="27502">HPNSYCPIVTCKICEEKVYISKNCPNKPSTTKEMKNYWKQEEPEKQPLLSPRIEKGWQLTCKHCFQDYYQEYLYYNLFELPKLIRKNNHFTLNDFEVINPDNVKKHYDKILLCKTCYHIQFEELKIDDPKVAGYYKKEEINKLTECNFYCKPIIKRQGYQLWNTRQYMCCLEEMIVFMVYTEITDRPIYHTHQRIYHRTRYGMHASKSINESKIYRLINLIKEEE</sequence>
<feature type="non-terminal residue" evidence="1">
    <location>
        <position position="225"/>
    </location>
</feature>
<proteinExistence type="predicted"/>
<keyword evidence="2" id="KW-1185">Reference proteome</keyword>